<dbReference type="Gramene" id="OE9A083034T1">
    <property type="protein sequence ID" value="OE9A083034C1"/>
    <property type="gene ID" value="OE9A083034"/>
</dbReference>
<dbReference type="Proteomes" id="UP000594638">
    <property type="component" value="Unassembled WGS sequence"/>
</dbReference>
<dbReference type="OrthoDB" id="4822at2759"/>
<dbReference type="GO" id="GO:0003723">
    <property type="term" value="F:RNA binding"/>
    <property type="evidence" value="ECO:0007669"/>
    <property type="project" value="TreeGrafter"/>
</dbReference>
<evidence type="ECO:0000313" key="3">
    <source>
        <dbReference type="EMBL" id="CAA2985460.1"/>
    </source>
</evidence>
<proteinExistence type="predicted"/>
<dbReference type="PANTHER" id="PTHR13948">
    <property type="entry name" value="RNA-BINDING PROTEIN"/>
    <property type="match status" value="1"/>
</dbReference>
<comment type="subcellular location">
    <subcellularLocation>
        <location evidence="1">Nucleus</location>
    </subcellularLocation>
</comment>
<sequence>MVSTLCGECGVFAQSGDLSIDGLYYKFENGNCVLLESNLSCEDNDVITLFNSRMGINLNYIMLIVKVNYYEYPSMCIGNDQSEYPPSTSEWLEDTLIDMYLSGYSDQSTHAVAFDMAMSVETNDTLQPNLPTDGDEEIQELEEGELIPDEPNCLIDFSSNIGISLEEENWRAQYGQVTQPNEEWISDLHMVDLWDWTLVKGIEKVEKVRWLGWLAN</sequence>
<evidence type="ECO:0000256" key="1">
    <source>
        <dbReference type="ARBA" id="ARBA00004123"/>
    </source>
</evidence>
<protein>
    <submittedName>
        <fullName evidence="3">Uncharacterized protein</fullName>
    </submittedName>
</protein>
<dbReference type="AlphaFoldDB" id="A0A8S0S277"/>
<evidence type="ECO:0000256" key="2">
    <source>
        <dbReference type="ARBA" id="ARBA00023242"/>
    </source>
</evidence>
<reference evidence="3 4" key="1">
    <citation type="submission" date="2019-12" db="EMBL/GenBank/DDBJ databases">
        <authorList>
            <person name="Alioto T."/>
            <person name="Alioto T."/>
            <person name="Gomez Garrido J."/>
        </authorList>
    </citation>
    <scope>NUCLEOTIDE SEQUENCE [LARGE SCALE GENOMIC DNA]</scope>
</reference>
<accession>A0A8S0S277</accession>
<dbReference type="GO" id="GO:0005634">
    <property type="term" value="C:nucleus"/>
    <property type="evidence" value="ECO:0007669"/>
    <property type="project" value="UniProtKB-SubCell"/>
</dbReference>
<keyword evidence="2" id="KW-0539">Nucleus</keyword>
<gene>
    <name evidence="3" type="ORF">OLEA9_A083034</name>
</gene>
<name>A0A8S0S277_OLEEU</name>
<keyword evidence="4" id="KW-1185">Reference proteome</keyword>
<comment type="caution">
    <text evidence="3">The sequence shown here is derived from an EMBL/GenBank/DDBJ whole genome shotgun (WGS) entry which is preliminary data.</text>
</comment>
<dbReference type="GO" id="GO:0000398">
    <property type="term" value="P:mRNA splicing, via spliceosome"/>
    <property type="evidence" value="ECO:0007669"/>
    <property type="project" value="TreeGrafter"/>
</dbReference>
<organism evidence="3 4">
    <name type="scientific">Olea europaea subsp. europaea</name>
    <dbReference type="NCBI Taxonomy" id="158383"/>
    <lineage>
        <taxon>Eukaryota</taxon>
        <taxon>Viridiplantae</taxon>
        <taxon>Streptophyta</taxon>
        <taxon>Embryophyta</taxon>
        <taxon>Tracheophyta</taxon>
        <taxon>Spermatophyta</taxon>
        <taxon>Magnoliopsida</taxon>
        <taxon>eudicotyledons</taxon>
        <taxon>Gunneridae</taxon>
        <taxon>Pentapetalae</taxon>
        <taxon>asterids</taxon>
        <taxon>lamiids</taxon>
        <taxon>Lamiales</taxon>
        <taxon>Oleaceae</taxon>
        <taxon>Oleeae</taxon>
        <taxon>Olea</taxon>
    </lineage>
</organism>
<dbReference type="PANTHER" id="PTHR13948:SF38">
    <property type="entry name" value="D111_G-PATCH DOMAIN-CONTAINING PROTEIN"/>
    <property type="match status" value="1"/>
</dbReference>
<dbReference type="EMBL" id="CACTIH010003809">
    <property type="protein sequence ID" value="CAA2985460.1"/>
    <property type="molecule type" value="Genomic_DNA"/>
</dbReference>
<evidence type="ECO:0000313" key="4">
    <source>
        <dbReference type="Proteomes" id="UP000594638"/>
    </source>
</evidence>